<dbReference type="Pfam" id="PF08327">
    <property type="entry name" value="AHSA1"/>
    <property type="match status" value="1"/>
</dbReference>
<dbReference type="AlphaFoldDB" id="A0A284VR82"/>
<dbReference type="InterPro" id="IPR023393">
    <property type="entry name" value="START-like_dom_sf"/>
</dbReference>
<dbReference type="Proteomes" id="UP000218615">
    <property type="component" value="Unassembled WGS sequence"/>
</dbReference>
<evidence type="ECO:0000256" key="1">
    <source>
        <dbReference type="ARBA" id="ARBA00006817"/>
    </source>
</evidence>
<comment type="similarity">
    <text evidence="1">Belongs to the AHA1 family.</text>
</comment>
<dbReference type="Gene3D" id="3.30.530.20">
    <property type="match status" value="1"/>
</dbReference>
<accession>A0A284VR82</accession>
<dbReference type="EMBL" id="FZMP01000194">
    <property type="protein sequence ID" value="SNQ61713.1"/>
    <property type="molecule type" value="Genomic_DNA"/>
</dbReference>
<keyword evidence="4" id="KW-1185">Reference proteome</keyword>
<evidence type="ECO:0000259" key="2">
    <source>
        <dbReference type="Pfam" id="PF08327"/>
    </source>
</evidence>
<evidence type="ECO:0000313" key="3">
    <source>
        <dbReference type="EMBL" id="SNQ61713.1"/>
    </source>
</evidence>
<dbReference type="InterPro" id="IPR013538">
    <property type="entry name" value="ASHA1/2-like_C"/>
</dbReference>
<organism evidence="3 4">
    <name type="scientific">Candidatus Methanoperedens nitratireducens</name>
    <dbReference type="NCBI Taxonomy" id="1392998"/>
    <lineage>
        <taxon>Archaea</taxon>
        <taxon>Methanobacteriati</taxon>
        <taxon>Methanobacteriota</taxon>
        <taxon>Stenosarchaea group</taxon>
        <taxon>Methanomicrobia</taxon>
        <taxon>Methanosarcinales</taxon>
        <taxon>ANME-2 cluster</taxon>
        <taxon>Candidatus Methanoperedentaceae</taxon>
        <taxon>Candidatus Methanoperedens</taxon>
    </lineage>
</organism>
<name>A0A284VR82_9EURY</name>
<proteinExistence type="inferred from homology"/>
<evidence type="ECO:0000313" key="4">
    <source>
        <dbReference type="Proteomes" id="UP000218615"/>
    </source>
</evidence>
<dbReference type="SUPFAM" id="SSF55961">
    <property type="entry name" value="Bet v1-like"/>
    <property type="match status" value="1"/>
</dbReference>
<dbReference type="RefSeq" id="WP_096206367.1">
    <property type="nucleotide sequence ID" value="NZ_FZMP01000194.1"/>
</dbReference>
<feature type="domain" description="Activator of Hsp90 ATPase homologue 1/2-like C-terminal" evidence="2">
    <location>
        <begin position="2"/>
        <end position="96"/>
    </location>
</feature>
<gene>
    <name evidence="3" type="ORF">MNV_480008</name>
</gene>
<reference evidence="4" key="1">
    <citation type="submission" date="2017-06" db="EMBL/GenBank/DDBJ databases">
        <authorList>
            <person name="Cremers G."/>
        </authorList>
    </citation>
    <scope>NUCLEOTIDE SEQUENCE [LARGE SCALE GENOMIC DNA]</scope>
</reference>
<dbReference type="OrthoDB" id="165863at2157"/>
<protein>
    <recommendedName>
        <fullName evidence="2">Activator of Hsp90 ATPase homologue 1/2-like C-terminal domain-containing protein</fullName>
    </recommendedName>
</protein>
<sequence>MWRYIHKDKDGNEYAFHGVYHEVTAPERLIDTFEFEGLPEKGHVTLETAKFEALPGDRTKLTAQVVFQSVADRDGMLQSDMEKGLNESYGRLDELLDIVKSLNEHSPANHRVRTGPYEFVVCN</sequence>